<organism evidence="5 6">
    <name type="scientific">Brotaphodocola catenula</name>
    <dbReference type="NCBI Taxonomy" id="2885361"/>
    <lineage>
        <taxon>Bacteria</taxon>
        <taxon>Bacillati</taxon>
        <taxon>Bacillota</taxon>
        <taxon>Clostridia</taxon>
        <taxon>Lachnospirales</taxon>
        <taxon>Lachnospiraceae</taxon>
        <taxon>Brotaphodocola</taxon>
    </lineage>
</organism>
<dbReference type="GO" id="GO:0003677">
    <property type="term" value="F:DNA binding"/>
    <property type="evidence" value="ECO:0007669"/>
    <property type="project" value="UniProtKB-KW"/>
</dbReference>
<name>A0AAE3DKJ6_9FIRM</name>
<protein>
    <submittedName>
        <fullName evidence="5">GntR family transcriptional regulator</fullName>
    </submittedName>
</protein>
<dbReference type="SMART" id="SM00345">
    <property type="entry name" value="HTH_GNTR"/>
    <property type="match status" value="1"/>
</dbReference>
<accession>A0AAE3DKJ6</accession>
<dbReference type="PRINTS" id="PR00035">
    <property type="entry name" value="HTHGNTR"/>
</dbReference>
<evidence type="ECO:0000313" key="6">
    <source>
        <dbReference type="Proteomes" id="UP001198962"/>
    </source>
</evidence>
<dbReference type="InterPro" id="IPR036388">
    <property type="entry name" value="WH-like_DNA-bd_sf"/>
</dbReference>
<dbReference type="InterPro" id="IPR008920">
    <property type="entry name" value="TF_FadR/GntR_C"/>
</dbReference>
<dbReference type="Pfam" id="PF00392">
    <property type="entry name" value="GntR"/>
    <property type="match status" value="1"/>
</dbReference>
<dbReference type="Proteomes" id="UP001198962">
    <property type="component" value="Unassembled WGS sequence"/>
</dbReference>
<keyword evidence="2" id="KW-0238">DNA-binding</keyword>
<dbReference type="InterPro" id="IPR036390">
    <property type="entry name" value="WH_DNA-bd_sf"/>
</dbReference>
<dbReference type="RefSeq" id="WP_308450836.1">
    <property type="nucleotide sequence ID" value="NZ_JAJEPU010000008.1"/>
</dbReference>
<comment type="caution">
    <text evidence="5">The sequence shown here is derived from an EMBL/GenBank/DDBJ whole genome shotgun (WGS) entry which is preliminary data.</text>
</comment>
<dbReference type="SUPFAM" id="SSF48008">
    <property type="entry name" value="GntR ligand-binding domain-like"/>
    <property type="match status" value="1"/>
</dbReference>
<keyword evidence="3" id="KW-0804">Transcription</keyword>
<evidence type="ECO:0000256" key="1">
    <source>
        <dbReference type="ARBA" id="ARBA00023015"/>
    </source>
</evidence>
<dbReference type="GO" id="GO:0003700">
    <property type="term" value="F:DNA-binding transcription factor activity"/>
    <property type="evidence" value="ECO:0007669"/>
    <property type="project" value="InterPro"/>
</dbReference>
<reference evidence="5" key="1">
    <citation type="submission" date="2021-10" db="EMBL/GenBank/DDBJ databases">
        <title>Anaerobic single-cell dispensing facilitates the cultivation of human gut bacteria.</title>
        <authorList>
            <person name="Afrizal A."/>
        </authorList>
    </citation>
    <scope>NUCLEOTIDE SEQUENCE</scope>
    <source>
        <strain evidence="5">CLA-AA-H274</strain>
    </source>
</reference>
<dbReference type="InterPro" id="IPR000524">
    <property type="entry name" value="Tscrpt_reg_HTH_GntR"/>
</dbReference>
<keyword evidence="1" id="KW-0805">Transcription regulation</keyword>
<dbReference type="InterPro" id="IPR011711">
    <property type="entry name" value="GntR_C"/>
</dbReference>
<evidence type="ECO:0000259" key="4">
    <source>
        <dbReference type="PROSITE" id="PS50949"/>
    </source>
</evidence>
<keyword evidence="6" id="KW-1185">Reference proteome</keyword>
<dbReference type="PANTHER" id="PTHR43537">
    <property type="entry name" value="TRANSCRIPTIONAL REGULATOR, GNTR FAMILY"/>
    <property type="match status" value="1"/>
</dbReference>
<dbReference type="PROSITE" id="PS50949">
    <property type="entry name" value="HTH_GNTR"/>
    <property type="match status" value="1"/>
</dbReference>
<dbReference type="Pfam" id="PF07729">
    <property type="entry name" value="FCD"/>
    <property type="match status" value="1"/>
</dbReference>
<dbReference type="SUPFAM" id="SSF46785">
    <property type="entry name" value="Winged helix' DNA-binding domain"/>
    <property type="match status" value="1"/>
</dbReference>
<dbReference type="EMBL" id="JAJEPU010000008">
    <property type="protein sequence ID" value="MCC2164118.1"/>
    <property type="molecule type" value="Genomic_DNA"/>
</dbReference>
<dbReference type="AlphaFoldDB" id="A0AAE3DKJ6"/>
<evidence type="ECO:0000256" key="3">
    <source>
        <dbReference type="ARBA" id="ARBA00023163"/>
    </source>
</evidence>
<sequence length="221" mass="25178">MKTKSFLQMQAYDCIKNSILNGELEPGQLYSETKLSAEIGISRTPMREALQCLSQDGYISIIPSKGFMIRQLNEKDMKASIEVRCAIEGFCTTVIASQINTPAGKHLLSDLERTLKDMDEALSDNNLEQFIYYDHQFHLLLVNYLHNDEFNQIFQRLLYLIQLTSQDALSTKGRIQGTVDEHLAYFDALKSGDGQKAYEIMIHHLTMPLEVHKSIAAQKNK</sequence>
<evidence type="ECO:0000313" key="5">
    <source>
        <dbReference type="EMBL" id="MCC2164118.1"/>
    </source>
</evidence>
<proteinExistence type="predicted"/>
<feature type="domain" description="HTH gntR-type" evidence="4">
    <location>
        <begin position="5"/>
        <end position="72"/>
    </location>
</feature>
<dbReference type="Gene3D" id="1.10.10.10">
    <property type="entry name" value="Winged helix-like DNA-binding domain superfamily/Winged helix DNA-binding domain"/>
    <property type="match status" value="1"/>
</dbReference>
<gene>
    <name evidence="5" type="ORF">LKD32_04320</name>
</gene>
<dbReference type="CDD" id="cd07377">
    <property type="entry name" value="WHTH_GntR"/>
    <property type="match status" value="1"/>
</dbReference>
<dbReference type="SMART" id="SM00895">
    <property type="entry name" value="FCD"/>
    <property type="match status" value="1"/>
</dbReference>
<dbReference type="PANTHER" id="PTHR43537:SF24">
    <property type="entry name" value="GLUCONATE OPERON TRANSCRIPTIONAL REPRESSOR"/>
    <property type="match status" value="1"/>
</dbReference>
<dbReference type="Gene3D" id="1.20.120.530">
    <property type="entry name" value="GntR ligand-binding domain-like"/>
    <property type="match status" value="1"/>
</dbReference>
<evidence type="ECO:0000256" key="2">
    <source>
        <dbReference type="ARBA" id="ARBA00023125"/>
    </source>
</evidence>